<accession>A0A7S3LH11</accession>
<organism evidence="1">
    <name type="scientific">Aplanochytrium stocchinoi</name>
    <dbReference type="NCBI Taxonomy" id="215587"/>
    <lineage>
        <taxon>Eukaryota</taxon>
        <taxon>Sar</taxon>
        <taxon>Stramenopiles</taxon>
        <taxon>Bigyra</taxon>
        <taxon>Labyrinthulomycetes</taxon>
        <taxon>Thraustochytrida</taxon>
        <taxon>Thraustochytriidae</taxon>
        <taxon>Aplanochytrium</taxon>
    </lineage>
</organism>
<dbReference type="EMBL" id="HBIN01002021">
    <property type="protein sequence ID" value="CAE0430932.1"/>
    <property type="molecule type" value="Transcribed_RNA"/>
</dbReference>
<dbReference type="AlphaFoldDB" id="A0A7S3LH11"/>
<name>A0A7S3LH11_9STRA</name>
<reference evidence="1" key="1">
    <citation type="submission" date="2021-01" db="EMBL/GenBank/DDBJ databases">
        <authorList>
            <person name="Corre E."/>
            <person name="Pelletier E."/>
            <person name="Niang G."/>
            <person name="Scheremetjew M."/>
            <person name="Finn R."/>
            <person name="Kale V."/>
            <person name="Holt S."/>
            <person name="Cochrane G."/>
            <person name="Meng A."/>
            <person name="Brown T."/>
            <person name="Cohen L."/>
        </authorList>
    </citation>
    <scope>NUCLEOTIDE SEQUENCE</scope>
    <source>
        <strain evidence="1">GSBS06</strain>
    </source>
</reference>
<evidence type="ECO:0000313" key="1">
    <source>
        <dbReference type="EMBL" id="CAE0430932.1"/>
    </source>
</evidence>
<gene>
    <name evidence="1" type="ORF">ASTO00021_LOCUS1284</name>
</gene>
<dbReference type="InterPro" id="IPR042099">
    <property type="entry name" value="ANL_N_sf"/>
</dbReference>
<proteinExistence type="predicted"/>
<evidence type="ECO:0008006" key="2">
    <source>
        <dbReference type="Google" id="ProtNLM"/>
    </source>
</evidence>
<dbReference type="PANTHER" id="PTHR36932:SF1">
    <property type="entry name" value="CAPSULAR POLYSACCHARIDE BIOSYNTHESIS PROTEIN"/>
    <property type="match status" value="1"/>
</dbReference>
<dbReference type="PANTHER" id="PTHR36932">
    <property type="entry name" value="CAPSULAR POLYSACCHARIDE BIOSYNTHESIS PROTEIN"/>
    <property type="match status" value="1"/>
</dbReference>
<dbReference type="Gene3D" id="3.40.50.12780">
    <property type="entry name" value="N-terminal domain of ligase-like"/>
    <property type="match status" value="1"/>
</dbReference>
<dbReference type="InterPro" id="IPR053158">
    <property type="entry name" value="CapK_Type1_Caps_Biosynth"/>
</dbReference>
<protein>
    <recommendedName>
        <fullName evidence="2">AMP-dependent synthetase/ligase domain-containing protein</fullName>
    </recommendedName>
</protein>
<dbReference type="SUPFAM" id="SSF56801">
    <property type="entry name" value="Acetyl-CoA synthetase-like"/>
    <property type="match status" value="1"/>
</dbReference>
<sequence>MELLCQLAKSTTANVLVFAGKIAEIESSAFALADMSPYSCLGFGVPAVLFVTPIICSFSVSVKEWILTLAFFPTEIRLLLTLGPYSLLHPYLFRYKSSTRVRSEAQKKLRRLLKWVESNNDFYSEYWLKHTLTPGEILLKDLPIVTKDDLRKGTDSGKILSHGYRNEKNGFWISTSGSTGVPLRIFSLWSEYAISIWYAQRDLFMVSGIWGGWFCRGAWIMWHEGHSNNWWLVFKSMFLIESKGSHVDSLSSFKPDFVYSPLSNALGLASCLRENPSLLKTWTPPRALFTDSELSSKAQRNWISDSIKCPVYDMYASEECFILGAECAFGKHHIPTDSVIVEIVDDEGNVVPSGNVGRVIVTNLHRRSMPLIRYEIGDMAVVGNDECACGNPFPYFTEIHGRMNDRFVLPSGKDISVYQLCAFTEISLELEKHIGRWQVVQVDRYNIEIRVTTRKDKHNSENERQVRARHAGEKLLKAVKNALSDNSLQLRVIVSSELPRHPRGKLRNFVSNVKL</sequence>